<dbReference type="EMBL" id="FOPP01000002">
    <property type="protein sequence ID" value="SFG80836.1"/>
    <property type="molecule type" value="Genomic_DNA"/>
</dbReference>
<reference evidence="1 2" key="1">
    <citation type="submission" date="2016-10" db="EMBL/GenBank/DDBJ databases">
        <authorList>
            <person name="de Groot N.N."/>
        </authorList>
    </citation>
    <scope>NUCLEOTIDE SEQUENCE [LARGE SCALE GENOMIC DNA]</scope>
    <source>
        <strain evidence="1 2">DSM 18684</strain>
    </source>
</reference>
<evidence type="ECO:0000313" key="1">
    <source>
        <dbReference type="EMBL" id="SFG80836.1"/>
    </source>
</evidence>
<name>A0A1I2V0X9_9SPHI</name>
<proteinExistence type="predicted"/>
<keyword evidence="2" id="KW-1185">Reference proteome</keyword>
<sequence length="46" mass="5004">MQVHYYLSVHHALPELIKSKGSIVNIISKTTNTGQGNTSAYAKNTS</sequence>
<evidence type="ECO:0000313" key="2">
    <source>
        <dbReference type="Proteomes" id="UP000199666"/>
    </source>
</evidence>
<protein>
    <submittedName>
        <fullName evidence="1">L-fucose dehydrogenase</fullName>
    </submittedName>
</protein>
<dbReference type="STRING" id="414048.SAMN04489864_102361"/>
<dbReference type="Proteomes" id="UP000199666">
    <property type="component" value="Unassembled WGS sequence"/>
</dbReference>
<dbReference type="AlphaFoldDB" id="A0A1I2V0X9"/>
<gene>
    <name evidence="1" type="ORF">SAMN04489864_102361</name>
</gene>
<organism evidence="1 2">
    <name type="scientific">Pedobacter insulae</name>
    <dbReference type="NCBI Taxonomy" id="414048"/>
    <lineage>
        <taxon>Bacteria</taxon>
        <taxon>Pseudomonadati</taxon>
        <taxon>Bacteroidota</taxon>
        <taxon>Sphingobacteriia</taxon>
        <taxon>Sphingobacteriales</taxon>
        <taxon>Sphingobacteriaceae</taxon>
        <taxon>Pedobacter</taxon>
    </lineage>
</organism>
<accession>A0A1I2V0X9</accession>